<sequence>MAQHLQEESYAFEFYLEQSLKLLMKFPKESPLIHEFCTNHWAFPSARKLYMKSLIKRGDREQALILLEELAKKDSEVFTDCAIALKDLYLQLEMKEKDDGRIKQSVTAFITKK</sequence>
<evidence type="ECO:0008006" key="3">
    <source>
        <dbReference type="Google" id="ProtNLM"/>
    </source>
</evidence>
<evidence type="ECO:0000313" key="1">
    <source>
        <dbReference type="EMBL" id="OLF47898.1"/>
    </source>
</evidence>
<keyword evidence="2" id="KW-1185">Reference proteome</keyword>
<dbReference type="AlphaFoldDB" id="A0A1Q8E7X8"/>
<organism evidence="1 2">
    <name type="scientific">Streptococcus cuniculi</name>
    <dbReference type="NCBI Taxonomy" id="1432788"/>
    <lineage>
        <taxon>Bacteria</taxon>
        <taxon>Bacillati</taxon>
        <taxon>Bacillota</taxon>
        <taxon>Bacilli</taxon>
        <taxon>Lactobacillales</taxon>
        <taxon>Streptococcaceae</taxon>
        <taxon>Streptococcus</taxon>
    </lineage>
</organism>
<reference evidence="2" key="1">
    <citation type="submission" date="2016-12" db="EMBL/GenBank/DDBJ databases">
        <authorList>
            <person name="Gulvik C.A."/>
        </authorList>
    </citation>
    <scope>NUCLEOTIDE SEQUENCE [LARGE SCALE GENOMIC DNA]</scope>
    <source>
        <strain evidence="2">NED12-00049-6B</strain>
    </source>
</reference>
<evidence type="ECO:0000313" key="2">
    <source>
        <dbReference type="Proteomes" id="UP000186890"/>
    </source>
</evidence>
<dbReference type="EMBL" id="MSJM01000004">
    <property type="protein sequence ID" value="OLF47898.1"/>
    <property type="molecule type" value="Genomic_DNA"/>
</dbReference>
<gene>
    <name evidence="1" type="ORF">BU202_05390</name>
</gene>
<dbReference type="Proteomes" id="UP000186890">
    <property type="component" value="Unassembled WGS sequence"/>
</dbReference>
<accession>A0A1Q8E7X8</accession>
<comment type="caution">
    <text evidence="1">The sequence shown here is derived from an EMBL/GenBank/DDBJ whole genome shotgun (WGS) entry which is preliminary data.</text>
</comment>
<name>A0A1Q8E7X8_9STRE</name>
<protein>
    <recommendedName>
        <fullName evidence="3">Tetratricopeptide repeat protein</fullName>
    </recommendedName>
</protein>
<proteinExistence type="predicted"/>